<dbReference type="EMBL" id="JACEZT010000012">
    <property type="protein sequence ID" value="MBA5638867.1"/>
    <property type="molecule type" value="Genomic_DNA"/>
</dbReference>
<dbReference type="RefSeq" id="WP_182164847.1">
    <property type="nucleotide sequence ID" value="NZ_JACEZT010000012.1"/>
</dbReference>
<evidence type="ECO:0000256" key="2">
    <source>
        <dbReference type="ARBA" id="ARBA00022755"/>
    </source>
</evidence>
<dbReference type="Proteomes" id="UP000534388">
    <property type="component" value="Unassembled WGS sequence"/>
</dbReference>
<dbReference type="GO" id="GO:0005524">
    <property type="term" value="F:ATP binding"/>
    <property type="evidence" value="ECO:0007669"/>
    <property type="project" value="UniProtKB-UniRule"/>
</dbReference>
<name>A0A7W2EUK4_9BURK</name>
<evidence type="ECO:0000256" key="1">
    <source>
        <dbReference type="ARBA" id="ARBA00022741"/>
    </source>
</evidence>
<dbReference type="Gene3D" id="3.30.470.20">
    <property type="entry name" value="ATP-grasp fold, B domain"/>
    <property type="match status" value="1"/>
</dbReference>
<reference evidence="6 7" key="1">
    <citation type="submission" date="2020-07" db="EMBL/GenBank/DDBJ databases">
        <title>Novel species isolated from subtropical streams in China.</title>
        <authorList>
            <person name="Lu H."/>
        </authorList>
    </citation>
    <scope>NUCLEOTIDE SEQUENCE [LARGE SCALE GENOMIC DNA]</scope>
    <source>
        <strain evidence="6 7">LX20W</strain>
    </source>
</reference>
<proteinExistence type="predicted"/>
<comment type="caution">
    <text evidence="6">The sequence shown here is derived from an EMBL/GenBank/DDBJ whole genome shotgun (WGS) entry which is preliminary data.</text>
</comment>
<dbReference type="InterPro" id="IPR013815">
    <property type="entry name" value="ATP_grasp_subdomain_1"/>
</dbReference>
<gene>
    <name evidence="6" type="ORF">H3H37_17555</name>
</gene>
<evidence type="ECO:0000313" key="6">
    <source>
        <dbReference type="EMBL" id="MBA5638867.1"/>
    </source>
</evidence>
<evidence type="ECO:0000313" key="7">
    <source>
        <dbReference type="Proteomes" id="UP000534388"/>
    </source>
</evidence>
<evidence type="ECO:0000256" key="4">
    <source>
        <dbReference type="PROSITE-ProRule" id="PRU00409"/>
    </source>
</evidence>
<keyword evidence="1 4" id="KW-0547">Nucleotide-binding</keyword>
<feature type="domain" description="ATP-grasp" evidence="5">
    <location>
        <begin position="370"/>
        <end position="550"/>
    </location>
</feature>
<evidence type="ECO:0000256" key="3">
    <source>
        <dbReference type="ARBA" id="ARBA00022840"/>
    </source>
</evidence>
<dbReference type="SUPFAM" id="SSF56059">
    <property type="entry name" value="Glutathione synthetase ATP-binding domain-like"/>
    <property type="match status" value="1"/>
</dbReference>
<dbReference type="InterPro" id="IPR003135">
    <property type="entry name" value="ATP-grasp_carboxylate-amine"/>
</dbReference>
<dbReference type="Gene3D" id="3.30.1490.20">
    <property type="entry name" value="ATP-grasp fold, A domain"/>
    <property type="match status" value="1"/>
</dbReference>
<keyword evidence="2" id="KW-0658">Purine biosynthesis</keyword>
<dbReference type="AlphaFoldDB" id="A0A7W2EUK4"/>
<keyword evidence="3 4" id="KW-0067">ATP-binding</keyword>
<dbReference type="GO" id="GO:0006164">
    <property type="term" value="P:purine nucleotide biosynthetic process"/>
    <property type="evidence" value="ECO:0007669"/>
    <property type="project" value="UniProtKB-KW"/>
</dbReference>
<keyword evidence="7" id="KW-1185">Reference proteome</keyword>
<dbReference type="Pfam" id="PF07277">
    <property type="entry name" value="SapC"/>
    <property type="match status" value="1"/>
</dbReference>
<dbReference type="InterPro" id="IPR011761">
    <property type="entry name" value="ATP-grasp"/>
</dbReference>
<dbReference type="PROSITE" id="PS50975">
    <property type="entry name" value="ATP_GRASP"/>
    <property type="match status" value="1"/>
</dbReference>
<evidence type="ECO:0000259" key="5">
    <source>
        <dbReference type="PROSITE" id="PS50975"/>
    </source>
</evidence>
<dbReference type="Pfam" id="PF02222">
    <property type="entry name" value="ATP-grasp"/>
    <property type="match status" value="1"/>
</dbReference>
<accession>A0A7W2EUK4</accession>
<dbReference type="InterPro" id="IPR010836">
    <property type="entry name" value="SapC"/>
</dbReference>
<sequence length="631" mass="68706">MAIQYHAVTRERHSALRWQHPTHHAFAAHLPVVALAAHEMAAAARAMPLAFIARNGGYLPVAVLGLQNERNAYVAPDGRWTARYLPEALRLHPFHLLDNSAAERVLCVDESSGLVTDSPDGQPFFDAQGAPAAPLAALLASLRQHEHGRRQAETACAALQRLRLLRPWPISVDTPHGVQHTAGLFQIDEAALQQLPGAGLAALHDGGALAMAYAQLHSTHNLAELQALAATPAPVPRPQPVQHAQSALAALPPLPADAPAVLLVSFNWSTLCEMPHLVRQAGCRVHVLCPSHNAAIQNSFHDHWFDSGPTQDSLLAALARLVTGGRYRQVIIGDDPIMWEIHRRPLPGLRHILPIRKDQALSILSKTGLARHCREHGVQAPRFHVLAQAADAAAALQALGLPLVLKQEYSSGGAGVWVVREEAQLQQLVAAHDFSEPLLAQQFIAGTLVGVEALFREGELLEYVNAVDVDPTLGPSTKRRYLARDPALGALLARLGRSAGLHGFANISLMREDGSGDYYLFEADPRPNKWVAYGKWFGSDFTAAFRRFIGNDAAAGVPDAAASMPVEHHEVEYFPNHAAKLLNEGRLADAIVHLVDFANNWRYTVYDPVLLESKMRTLLRGIKFHPAPSER</sequence>
<dbReference type="GO" id="GO:0046872">
    <property type="term" value="F:metal ion binding"/>
    <property type="evidence" value="ECO:0007669"/>
    <property type="project" value="InterPro"/>
</dbReference>
<protein>
    <submittedName>
        <fullName evidence="6">SapC family protein</fullName>
    </submittedName>
</protein>
<organism evidence="6 7">
    <name type="scientific">Rugamonas brunnea</name>
    <dbReference type="NCBI Taxonomy" id="2758569"/>
    <lineage>
        <taxon>Bacteria</taxon>
        <taxon>Pseudomonadati</taxon>
        <taxon>Pseudomonadota</taxon>
        <taxon>Betaproteobacteria</taxon>
        <taxon>Burkholderiales</taxon>
        <taxon>Oxalobacteraceae</taxon>
        <taxon>Telluria group</taxon>
        <taxon>Rugamonas</taxon>
    </lineage>
</organism>